<keyword evidence="2" id="KW-0648">Protein biosynthesis</keyword>
<dbReference type="InterPro" id="IPR027363">
    <property type="entry name" value="M1Pi_N"/>
</dbReference>
<evidence type="ECO:0000256" key="1">
    <source>
        <dbReference type="ARBA" id="ARBA00009117"/>
    </source>
</evidence>
<protein>
    <submittedName>
        <fullName evidence="2">Translation initiation factor eIF-2B</fullName>
    </submittedName>
</protein>
<comment type="similarity">
    <text evidence="1">Belongs to the eIF-2B alpha/beta/delta subunits family. MtnA subfamily.</text>
</comment>
<sequence length="320" mass="36443">MEEIKVNDIEFISTDHVLQEIQDMNVKGGSPFGRAAAWAFKLAVEKEKFNNYSEIESRFKVIRNKLHDLKPTMATINNTSLIIEKELELNKEKSVNEISHIISEVADSIISYSFDSVKKVGDIGAAYIKDNDTILMHSYSSTLMEVFIRAAKQGKKFKVICTESRPLRESRNAVNILQELDVETKFISDASVYEFLHLADYVLMGADSLSADGSVANKMGTAQIAKLASFCRIPVFIASELYKLDLRTQFGYAVELERRSKWELVNKDDFKKMEKLEVINQFFDLTPASDIRAIITEFGFLHPAQLSIYWNELEKKIGVR</sequence>
<keyword evidence="3" id="KW-1185">Reference proteome</keyword>
<dbReference type="PANTHER" id="PTHR43475">
    <property type="entry name" value="METHYLTHIORIBOSE-1-PHOSPHATE ISOMERASE"/>
    <property type="match status" value="1"/>
</dbReference>
<dbReference type="PANTHER" id="PTHR43475:SF2">
    <property type="entry name" value="RIBOSE 1,5-BISPHOSPHATE ISOMERASE"/>
    <property type="match status" value="1"/>
</dbReference>
<dbReference type="InterPro" id="IPR037171">
    <property type="entry name" value="NagB/RpiA_transferase-like"/>
</dbReference>
<proteinExistence type="inferred from homology"/>
<evidence type="ECO:0000313" key="2">
    <source>
        <dbReference type="EMBL" id="MBC8589059.1"/>
    </source>
</evidence>
<dbReference type="InterPro" id="IPR042529">
    <property type="entry name" value="IF_2B-like_C"/>
</dbReference>
<keyword evidence="2" id="KW-0396">Initiation factor</keyword>
<comment type="caution">
    <text evidence="2">The sequence shown here is derived from an EMBL/GenBank/DDBJ whole genome shotgun (WGS) entry which is preliminary data.</text>
</comment>
<name>A0A926EZB2_9FIRM</name>
<dbReference type="SUPFAM" id="SSF100950">
    <property type="entry name" value="NagB/RpiA/CoA transferase-like"/>
    <property type="match status" value="1"/>
</dbReference>
<dbReference type="GO" id="GO:0019509">
    <property type="term" value="P:L-methionine salvage from methylthioadenosine"/>
    <property type="evidence" value="ECO:0007669"/>
    <property type="project" value="TreeGrafter"/>
</dbReference>
<dbReference type="Gene3D" id="1.20.120.420">
    <property type="entry name" value="translation initiation factor eif-2b, domain 1"/>
    <property type="match status" value="1"/>
</dbReference>
<dbReference type="Gene3D" id="3.40.50.10470">
    <property type="entry name" value="Translation initiation factor eif-2b, domain 2"/>
    <property type="match status" value="1"/>
</dbReference>
<dbReference type="Pfam" id="PF01008">
    <property type="entry name" value="IF-2B"/>
    <property type="match status" value="1"/>
</dbReference>
<dbReference type="GO" id="GO:0046523">
    <property type="term" value="F:S-methyl-5-thioribose-1-phosphate isomerase activity"/>
    <property type="evidence" value="ECO:0007669"/>
    <property type="project" value="TreeGrafter"/>
</dbReference>
<dbReference type="GO" id="GO:0003743">
    <property type="term" value="F:translation initiation factor activity"/>
    <property type="evidence" value="ECO:0007669"/>
    <property type="project" value="UniProtKB-KW"/>
</dbReference>
<dbReference type="InterPro" id="IPR000649">
    <property type="entry name" value="IF-2B-related"/>
</dbReference>
<organism evidence="2 3">
    <name type="scientific">Paratissierella segnis</name>
    <dbReference type="NCBI Taxonomy" id="2763679"/>
    <lineage>
        <taxon>Bacteria</taxon>
        <taxon>Bacillati</taxon>
        <taxon>Bacillota</taxon>
        <taxon>Tissierellia</taxon>
        <taxon>Tissierellales</taxon>
        <taxon>Tissierellaceae</taxon>
        <taxon>Paratissierella</taxon>
    </lineage>
</organism>
<dbReference type="AlphaFoldDB" id="A0A926EZB2"/>
<reference evidence="2" key="1">
    <citation type="submission" date="2020-08" db="EMBL/GenBank/DDBJ databases">
        <title>Genome public.</title>
        <authorList>
            <person name="Liu C."/>
            <person name="Sun Q."/>
        </authorList>
    </citation>
    <scope>NUCLEOTIDE SEQUENCE</scope>
    <source>
        <strain evidence="2">BX21</strain>
    </source>
</reference>
<dbReference type="Proteomes" id="UP000601171">
    <property type="component" value="Unassembled WGS sequence"/>
</dbReference>
<dbReference type="EMBL" id="JACRTG010000030">
    <property type="protein sequence ID" value="MBC8589059.1"/>
    <property type="molecule type" value="Genomic_DNA"/>
</dbReference>
<gene>
    <name evidence="2" type="ORF">H8707_12630</name>
</gene>
<accession>A0A926EZB2</accession>
<evidence type="ECO:0000313" key="3">
    <source>
        <dbReference type="Proteomes" id="UP000601171"/>
    </source>
</evidence>
<dbReference type="RefSeq" id="WP_262430522.1">
    <property type="nucleotide sequence ID" value="NZ_JACRTG010000030.1"/>
</dbReference>